<dbReference type="EMBL" id="JAEHFJ010000002">
    <property type="protein sequence ID" value="MBJ2173436.1"/>
    <property type="molecule type" value="Genomic_DNA"/>
</dbReference>
<protein>
    <recommendedName>
        <fullName evidence="3">DUF4274 domain-containing protein</fullName>
    </recommendedName>
</protein>
<evidence type="ECO:0000313" key="2">
    <source>
        <dbReference type="Proteomes" id="UP000623301"/>
    </source>
</evidence>
<evidence type="ECO:0008006" key="3">
    <source>
        <dbReference type="Google" id="ProtNLM"/>
    </source>
</evidence>
<name>A0ABS0WNA0_9FLAO</name>
<gene>
    <name evidence="1" type="ORF">JBL43_04265</name>
</gene>
<proteinExistence type="predicted"/>
<comment type="caution">
    <text evidence="1">The sequence shown here is derived from an EMBL/GenBank/DDBJ whole genome shotgun (WGS) entry which is preliminary data.</text>
</comment>
<organism evidence="1 2">
    <name type="scientific">Aureibaculum flavum</name>
    <dbReference type="NCBI Taxonomy" id="2795986"/>
    <lineage>
        <taxon>Bacteria</taxon>
        <taxon>Pseudomonadati</taxon>
        <taxon>Bacteroidota</taxon>
        <taxon>Flavobacteriia</taxon>
        <taxon>Flavobacteriales</taxon>
        <taxon>Flavobacteriaceae</taxon>
        <taxon>Aureibaculum</taxon>
    </lineage>
</organism>
<dbReference type="Proteomes" id="UP000623301">
    <property type="component" value="Unassembled WGS sequence"/>
</dbReference>
<evidence type="ECO:0000313" key="1">
    <source>
        <dbReference type="EMBL" id="MBJ2173436.1"/>
    </source>
</evidence>
<accession>A0ABS0WNA0</accession>
<sequence length="157" mass="18248">MSNYNDIEEFLKELENIKALPTESKEDIETNKLAENGTEYLMSHNWCDSIEDGWLAISWGYILCVFLFKIKSSVPEVDDYIWIVNGDIPTAYIDIESAKYPPEVLQSYIFLMNDWIEAVELGNSTEDCYPIEVPPTKEFATNLKSRINFIEKEISKW</sequence>
<reference evidence="1 2" key="1">
    <citation type="submission" date="2020-12" db="EMBL/GenBank/DDBJ databases">
        <title>Aureibaculum luteum sp. nov. and Aureibaculum flavum sp. nov., novel members of the family Flavobacteriaceae isolated from Antarctic intertidal sediments.</title>
        <authorList>
            <person name="He X."/>
            <person name="Zhang X."/>
        </authorList>
    </citation>
    <scope>NUCLEOTIDE SEQUENCE [LARGE SCALE GENOMIC DNA]</scope>
    <source>
        <strain evidence="1 2">A20</strain>
    </source>
</reference>
<dbReference type="RefSeq" id="WP_198840234.1">
    <property type="nucleotide sequence ID" value="NZ_JAEHFJ010000002.1"/>
</dbReference>
<keyword evidence="2" id="KW-1185">Reference proteome</keyword>